<evidence type="ECO:0000256" key="18">
    <source>
        <dbReference type="ARBA" id="ARBA00033406"/>
    </source>
</evidence>
<keyword evidence="15" id="KW-1208">Phospholipid metabolism</keyword>
<evidence type="ECO:0000256" key="10">
    <source>
        <dbReference type="ARBA" id="ARBA00022695"/>
    </source>
</evidence>
<comment type="subcellular location">
    <subcellularLocation>
        <location evidence="2">Membrane</location>
        <topology evidence="2">Multi-pass membrane protein</topology>
    </subcellularLocation>
</comment>
<evidence type="ECO:0000256" key="14">
    <source>
        <dbReference type="ARBA" id="ARBA00023209"/>
    </source>
</evidence>
<evidence type="ECO:0000256" key="12">
    <source>
        <dbReference type="ARBA" id="ARBA00023098"/>
    </source>
</evidence>
<feature type="transmembrane region" description="Helical" evidence="19">
    <location>
        <begin position="82"/>
        <end position="109"/>
    </location>
</feature>
<protein>
    <recommendedName>
        <fullName evidence="6">phosphatidate cytidylyltransferase</fullName>
        <ecNumber evidence="6">2.7.7.41</ecNumber>
    </recommendedName>
    <alternativeName>
        <fullName evidence="16">CDP-diacylglycerol synthase</fullName>
    </alternativeName>
    <alternativeName>
        <fullName evidence="17">CDP-diglyceride pyrophosphorylase</fullName>
    </alternativeName>
    <alternativeName>
        <fullName evidence="18">CDP-diglyceride synthase</fullName>
    </alternativeName>
</protein>
<dbReference type="OrthoDB" id="10260889at2759"/>
<keyword evidence="21" id="KW-1185">Reference proteome</keyword>
<comment type="catalytic activity">
    <reaction evidence="1">
        <text>a 1,2-diacyl-sn-glycero-3-phosphate + CTP + H(+) = a CDP-1,2-diacyl-sn-glycerol + diphosphate</text>
        <dbReference type="Rhea" id="RHEA:16229"/>
        <dbReference type="ChEBI" id="CHEBI:15378"/>
        <dbReference type="ChEBI" id="CHEBI:33019"/>
        <dbReference type="ChEBI" id="CHEBI:37563"/>
        <dbReference type="ChEBI" id="CHEBI:58332"/>
        <dbReference type="ChEBI" id="CHEBI:58608"/>
        <dbReference type="EC" id="2.7.7.41"/>
    </reaction>
</comment>
<evidence type="ECO:0000256" key="8">
    <source>
        <dbReference type="ARBA" id="ARBA00022679"/>
    </source>
</evidence>
<feature type="transmembrane region" description="Helical" evidence="19">
    <location>
        <begin position="187"/>
        <end position="206"/>
    </location>
</feature>
<evidence type="ECO:0000256" key="7">
    <source>
        <dbReference type="ARBA" id="ARBA00022516"/>
    </source>
</evidence>
<dbReference type="EMBL" id="FO082277">
    <property type="protein sequence ID" value="CCO15258.1"/>
    <property type="molecule type" value="Genomic_DNA"/>
</dbReference>
<keyword evidence="7" id="KW-0444">Lipid biosynthesis</keyword>
<comment type="pathway">
    <text evidence="4">Lipid metabolism.</text>
</comment>
<keyword evidence="13 19" id="KW-0472">Membrane</keyword>
<dbReference type="GeneID" id="19017618"/>
<name>K8F127_9CHLO</name>
<dbReference type="GO" id="GO:0016024">
    <property type="term" value="P:CDP-diacylglycerol biosynthetic process"/>
    <property type="evidence" value="ECO:0007669"/>
    <property type="project" value="UniProtKB-UniPathway"/>
</dbReference>
<dbReference type="InterPro" id="IPR016720">
    <property type="entry name" value="PC_Trfase_euk"/>
</dbReference>
<dbReference type="UniPathway" id="UPA00557">
    <property type="reaction ID" value="UER00614"/>
</dbReference>
<keyword evidence="12" id="KW-0443">Lipid metabolism</keyword>
<evidence type="ECO:0000256" key="11">
    <source>
        <dbReference type="ARBA" id="ARBA00022989"/>
    </source>
</evidence>
<keyword evidence="10 20" id="KW-0548">Nucleotidyltransferase</keyword>
<evidence type="ECO:0000256" key="4">
    <source>
        <dbReference type="ARBA" id="ARBA00005189"/>
    </source>
</evidence>
<comment type="pathway">
    <text evidence="3">Phospholipid metabolism; CDP-diacylglycerol biosynthesis; CDP-diacylglycerol from sn-glycerol 3-phosphate: step 3/3.</text>
</comment>
<dbReference type="AlphaFoldDB" id="K8F127"/>
<keyword evidence="14" id="KW-0594">Phospholipid biosynthesis</keyword>
<sequence>MSTMVMIFAVQTLMTKELFDLSESQEKAKLESAGIRFRLQKWYFYFCAAFTLYGRMGRHFYLTSLAEKGHFFMDETTTFAKVVTWVMLHHSFISYSLYMGGFVAFVLLLRKGLFKYQFSQFAWTHITIAIIFLQSSATISNIFEGIIWFLFPFLLVVVNDVMAYVCGKAFGRTPLIALSPKKTWEGFIGAMFCTVVMAPILSTFLGKFKFLTCPPMRKTIWKTSEKFGLITKFDKYFSREAVCQLKHPFIPMKFNIDDVPMVPFGMKMFLRLILRFAYNRDYLVLTWFDVHAGFLALFASIVAPFGGFFASGFKRAFKIDDFGHTIPGHGGFVDRMDVQTIMAAFVYFYIRNFVELSTSLGTGRLLGKIELMNDEDLVTVLTGIKRLAGERGLDIMELLMHNGAPNL</sequence>
<accession>K8F127</accession>
<evidence type="ECO:0000256" key="19">
    <source>
        <dbReference type="SAM" id="Phobius"/>
    </source>
</evidence>
<keyword evidence="8" id="KW-0808">Transferase</keyword>
<evidence type="ECO:0000256" key="17">
    <source>
        <dbReference type="ARBA" id="ARBA00032396"/>
    </source>
</evidence>
<organism evidence="20 21">
    <name type="scientific">Bathycoccus prasinos</name>
    <dbReference type="NCBI Taxonomy" id="41875"/>
    <lineage>
        <taxon>Eukaryota</taxon>
        <taxon>Viridiplantae</taxon>
        <taxon>Chlorophyta</taxon>
        <taxon>Mamiellophyceae</taxon>
        <taxon>Mamiellales</taxon>
        <taxon>Bathycoccaceae</taxon>
        <taxon>Bathycoccus</taxon>
    </lineage>
</organism>
<keyword evidence="9 19" id="KW-0812">Transmembrane</keyword>
<reference evidence="20 21" key="1">
    <citation type="submission" date="2011-10" db="EMBL/GenBank/DDBJ databases">
        <authorList>
            <person name="Genoscope - CEA"/>
        </authorList>
    </citation>
    <scope>NUCLEOTIDE SEQUENCE [LARGE SCALE GENOMIC DNA]</scope>
    <source>
        <strain evidence="20 21">RCC 1105</strain>
    </source>
</reference>
<dbReference type="Proteomes" id="UP000198341">
    <property type="component" value="Chromosome 2"/>
</dbReference>
<dbReference type="PANTHER" id="PTHR13773:SF8">
    <property type="entry name" value="PHOSPHATIDATE CYTIDYLYLTRANSFERASE, PHOTORECEPTOR-SPECIFIC"/>
    <property type="match status" value="1"/>
</dbReference>
<evidence type="ECO:0000256" key="16">
    <source>
        <dbReference type="ARBA" id="ARBA00029893"/>
    </source>
</evidence>
<comment type="similarity">
    <text evidence="5">Belongs to the CDS family.</text>
</comment>
<dbReference type="GO" id="GO:0005789">
    <property type="term" value="C:endoplasmic reticulum membrane"/>
    <property type="evidence" value="ECO:0007669"/>
    <property type="project" value="TreeGrafter"/>
</dbReference>
<dbReference type="PANTHER" id="PTHR13773">
    <property type="entry name" value="PHOSPHATIDATE CYTIDYLYLTRANSFERASE"/>
    <property type="match status" value="1"/>
</dbReference>
<evidence type="ECO:0000256" key="3">
    <source>
        <dbReference type="ARBA" id="ARBA00005119"/>
    </source>
</evidence>
<evidence type="ECO:0000256" key="2">
    <source>
        <dbReference type="ARBA" id="ARBA00004141"/>
    </source>
</evidence>
<evidence type="ECO:0000256" key="1">
    <source>
        <dbReference type="ARBA" id="ARBA00001698"/>
    </source>
</evidence>
<evidence type="ECO:0000256" key="5">
    <source>
        <dbReference type="ARBA" id="ARBA00010185"/>
    </source>
</evidence>
<dbReference type="EC" id="2.7.7.41" evidence="6"/>
<feature type="transmembrane region" description="Helical" evidence="19">
    <location>
        <begin position="290"/>
        <end position="310"/>
    </location>
</feature>
<dbReference type="RefSeq" id="XP_007515018.1">
    <property type="nucleotide sequence ID" value="XM_007514956.1"/>
</dbReference>
<feature type="transmembrane region" description="Helical" evidence="19">
    <location>
        <begin position="121"/>
        <end position="140"/>
    </location>
</feature>
<keyword evidence="11 19" id="KW-1133">Transmembrane helix</keyword>
<dbReference type="GO" id="GO:0004605">
    <property type="term" value="F:phosphatidate cytidylyltransferase activity"/>
    <property type="evidence" value="ECO:0007669"/>
    <property type="project" value="UniProtKB-EC"/>
</dbReference>
<evidence type="ECO:0000313" key="21">
    <source>
        <dbReference type="Proteomes" id="UP000198341"/>
    </source>
</evidence>
<evidence type="ECO:0000256" key="6">
    <source>
        <dbReference type="ARBA" id="ARBA00012487"/>
    </source>
</evidence>
<evidence type="ECO:0000313" key="20">
    <source>
        <dbReference type="EMBL" id="CCO15258.1"/>
    </source>
</evidence>
<dbReference type="STRING" id="41875.K8F127"/>
<proteinExistence type="inferred from homology"/>
<dbReference type="KEGG" id="bpg:Bathy02g05050"/>
<feature type="transmembrane region" description="Helical" evidence="19">
    <location>
        <begin position="42"/>
        <end position="62"/>
    </location>
</feature>
<gene>
    <name evidence="20" type="ORF">Bathy02g05050</name>
</gene>
<evidence type="ECO:0000256" key="9">
    <source>
        <dbReference type="ARBA" id="ARBA00022692"/>
    </source>
</evidence>
<dbReference type="eggNOG" id="KOG1440">
    <property type="taxonomic scope" value="Eukaryota"/>
</dbReference>
<evidence type="ECO:0000256" key="13">
    <source>
        <dbReference type="ARBA" id="ARBA00023136"/>
    </source>
</evidence>
<dbReference type="Pfam" id="PF01148">
    <property type="entry name" value="CTP_transf_1"/>
    <property type="match status" value="1"/>
</dbReference>
<evidence type="ECO:0000256" key="15">
    <source>
        <dbReference type="ARBA" id="ARBA00023264"/>
    </source>
</evidence>
<feature type="transmembrane region" description="Helical" evidence="19">
    <location>
        <begin position="146"/>
        <end position="166"/>
    </location>
</feature>